<dbReference type="GO" id="GO:0015833">
    <property type="term" value="P:peptide transport"/>
    <property type="evidence" value="ECO:0007669"/>
    <property type="project" value="TreeGrafter"/>
</dbReference>
<dbReference type="Gene3D" id="3.10.105.10">
    <property type="entry name" value="Dipeptide-binding Protein, Domain 3"/>
    <property type="match status" value="1"/>
</dbReference>
<dbReference type="Pfam" id="PF00496">
    <property type="entry name" value="SBP_bac_5"/>
    <property type="match status" value="1"/>
</dbReference>
<evidence type="ECO:0000256" key="2">
    <source>
        <dbReference type="ARBA" id="ARBA00005695"/>
    </source>
</evidence>
<dbReference type="STRING" id="36842.SAMN02194393_03243"/>
<dbReference type="PANTHER" id="PTHR30290:SF9">
    <property type="entry name" value="OLIGOPEPTIDE-BINDING PROTEIN APPA"/>
    <property type="match status" value="1"/>
</dbReference>
<keyword evidence="8" id="KW-1185">Reference proteome</keyword>
<keyword evidence="3" id="KW-0813">Transport</keyword>
<feature type="domain" description="Solute-binding protein family 5" evidence="6">
    <location>
        <begin position="93"/>
        <end position="442"/>
    </location>
</feature>
<dbReference type="GO" id="GO:0042597">
    <property type="term" value="C:periplasmic space"/>
    <property type="evidence" value="ECO:0007669"/>
    <property type="project" value="UniProtKB-ARBA"/>
</dbReference>
<feature type="chain" id="PRO_5039058749" evidence="5">
    <location>
        <begin position="24"/>
        <end position="523"/>
    </location>
</feature>
<proteinExistence type="inferred from homology"/>
<dbReference type="EMBL" id="FUZT01000008">
    <property type="protein sequence ID" value="SKC79019.1"/>
    <property type="molecule type" value="Genomic_DNA"/>
</dbReference>
<evidence type="ECO:0000256" key="1">
    <source>
        <dbReference type="ARBA" id="ARBA00004193"/>
    </source>
</evidence>
<name>A0A1T5LTU4_9FIRM</name>
<gene>
    <name evidence="7" type="ORF">SAMN02194393_03243</name>
</gene>
<dbReference type="InterPro" id="IPR030678">
    <property type="entry name" value="Peptide/Ni-bd"/>
</dbReference>
<dbReference type="InterPro" id="IPR039424">
    <property type="entry name" value="SBP_5"/>
</dbReference>
<dbReference type="Gene3D" id="3.40.190.10">
    <property type="entry name" value="Periplasmic binding protein-like II"/>
    <property type="match status" value="1"/>
</dbReference>
<dbReference type="GO" id="GO:0043190">
    <property type="term" value="C:ATP-binding cassette (ABC) transporter complex"/>
    <property type="evidence" value="ECO:0007669"/>
    <property type="project" value="InterPro"/>
</dbReference>
<dbReference type="InterPro" id="IPR000914">
    <property type="entry name" value="SBP_5_dom"/>
</dbReference>
<evidence type="ECO:0000256" key="4">
    <source>
        <dbReference type="ARBA" id="ARBA00022729"/>
    </source>
</evidence>
<reference evidence="7 8" key="1">
    <citation type="submission" date="2017-02" db="EMBL/GenBank/DDBJ databases">
        <authorList>
            <person name="Peterson S.W."/>
        </authorList>
    </citation>
    <scope>NUCLEOTIDE SEQUENCE [LARGE SCALE GENOMIC DNA]</scope>
    <source>
        <strain evidence="7 8">M1</strain>
    </source>
</reference>
<sequence length="523" mass="58625">MKRKFLLLYVLLVLTLVSTTVLSGCGGSTNSAPNVNDKSDGNNDSVTEVKDSIIIGIDQEPSSLDAQFSNELSGRYIFFNIYDNLVTRDESGKYHPSLAEKWDVSEDEKEYTFYLRKGIKFHNGEELKASDVKFSLDRGMTSSYVSFLYGAFDKVDVIDDYKVKVTLKYSSPTFLQVLSLPQAGILSEAAYNEYGDDYTRNPVGTGAYKFEEWVPGDKISLIANDDYFNGAPSIKECTFRIITDRGTGMVALEKGEVDVYYGISSVDKQNAIDNPDITYDECQAISYEHVVINCEDEIFSNPLVRQAVAYALDKESILIAGRDGLGYIADIQAPDYMFGYTDKVKSYPYDPEKAKELLAQAGYPDGFDCNISVNSGYREKEAQVIQAGLAEVGINVTIDVYEWGALLDSLSNGGYQISLVAKSLHINDPGLVTFNSFHSSQIGGAGNFYRYKNEELDGLLENSKTETNEDTRKQIFEQIYQKLHEDVPNIPLYWRVINVAYNKNLKGLKSNPEQQYLCKNFSW</sequence>
<dbReference type="PIRSF" id="PIRSF002741">
    <property type="entry name" value="MppA"/>
    <property type="match status" value="1"/>
</dbReference>
<evidence type="ECO:0000259" key="6">
    <source>
        <dbReference type="Pfam" id="PF00496"/>
    </source>
</evidence>
<evidence type="ECO:0000313" key="7">
    <source>
        <dbReference type="EMBL" id="SKC79019.1"/>
    </source>
</evidence>
<dbReference type="SUPFAM" id="SSF53850">
    <property type="entry name" value="Periplasmic binding protein-like II"/>
    <property type="match status" value="1"/>
</dbReference>
<dbReference type="RefSeq" id="WP_079493013.1">
    <property type="nucleotide sequence ID" value="NZ_FUZT01000008.1"/>
</dbReference>
<feature type="signal peptide" evidence="5">
    <location>
        <begin position="1"/>
        <end position="23"/>
    </location>
</feature>
<protein>
    <submittedName>
        <fullName evidence="7">Peptide/nickel transport system substrate-binding protein</fullName>
    </submittedName>
</protein>
<organism evidence="7 8">
    <name type="scientific">Maledivibacter halophilus</name>
    <dbReference type="NCBI Taxonomy" id="36842"/>
    <lineage>
        <taxon>Bacteria</taxon>
        <taxon>Bacillati</taxon>
        <taxon>Bacillota</taxon>
        <taxon>Clostridia</taxon>
        <taxon>Peptostreptococcales</taxon>
        <taxon>Caminicellaceae</taxon>
        <taxon>Maledivibacter</taxon>
    </lineage>
</organism>
<evidence type="ECO:0000313" key="8">
    <source>
        <dbReference type="Proteomes" id="UP000190285"/>
    </source>
</evidence>
<dbReference type="InterPro" id="IPR023765">
    <property type="entry name" value="SBP_5_CS"/>
</dbReference>
<accession>A0A1T5LTU4</accession>
<comment type="subcellular location">
    <subcellularLocation>
        <location evidence="1">Cell membrane</location>
        <topology evidence="1">Lipid-anchor</topology>
    </subcellularLocation>
</comment>
<dbReference type="OrthoDB" id="9772924at2"/>
<dbReference type="AlphaFoldDB" id="A0A1T5LTU4"/>
<dbReference type="PROSITE" id="PS01040">
    <property type="entry name" value="SBP_BACTERIAL_5"/>
    <property type="match status" value="1"/>
</dbReference>
<dbReference type="Proteomes" id="UP000190285">
    <property type="component" value="Unassembled WGS sequence"/>
</dbReference>
<keyword evidence="4 5" id="KW-0732">Signal</keyword>
<dbReference type="PANTHER" id="PTHR30290">
    <property type="entry name" value="PERIPLASMIC BINDING COMPONENT OF ABC TRANSPORTER"/>
    <property type="match status" value="1"/>
</dbReference>
<evidence type="ECO:0000256" key="5">
    <source>
        <dbReference type="SAM" id="SignalP"/>
    </source>
</evidence>
<comment type="similarity">
    <text evidence="2">Belongs to the bacterial solute-binding protein 5 family.</text>
</comment>
<dbReference type="Gene3D" id="3.90.76.10">
    <property type="entry name" value="Dipeptide-binding Protein, Domain 1"/>
    <property type="match status" value="1"/>
</dbReference>
<dbReference type="GO" id="GO:1904680">
    <property type="term" value="F:peptide transmembrane transporter activity"/>
    <property type="evidence" value="ECO:0007669"/>
    <property type="project" value="TreeGrafter"/>
</dbReference>
<dbReference type="PROSITE" id="PS51257">
    <property type="entry name" value="PROKAR_LIPOPROTEIN"/>
    <property type="match status" value="1"/>
</dbReference>
<evidence type="ECO:0000256" key="3">
    <source>
        <dbReference type="ARBA" id="ARBA00022448"/>
    </source>
</evidence>